<evidence type="ECO:0000259" key="6">
    <source>
        <dbReference type="Pfam" id="PF00551"/>
    </source>
</evidence>
<dbReference type="AlphaFoldDB" id="A0A7S8IT06"/>
<dbReference type="InterPro" id="IPR041711">
    <property type="entry name" value="Met-tRNA-FMT_N"/>
</dbReference>
<evidence type="ECO:0000256" key="3">
    <source>
        <dbReference type="ARBA" id="ARBA00022679"/>
    </source>
</evidence>
<comment type="similarity">
    <text evidence="1 5">Belongs to the Fmt family.</text>
</comment>
<dbReference type="Gene3D" id="3.40.50.12230">
    <property type="match status" value="1"/>
</dbReference>
<evidence type="ECO:0000256" key="1">
    <source>
        <dbReference type="ARBA" id="ARBA00010699"/>
    </source>
</evidence>
<proteinExistence type="inferred from homology"/>
<feature type="domain" description="Formyl transferase N-terminal" evidence="6">
    <location>
        <begin position="1"/>
        <end position="178"/>
    </location>
</feature>
<dbReference type="InterPro" id="IPR044135">
    <property type="entry name" value="Met-tRNA-FMT_C"/>
</dbReference>
<dbReference type="InterPro" id="IPR005794">
    <property type="entry name" value="Fmt"/>
</dbReference>
<protein>
    <recommendedName>
        <fullName evidence="2 5">Methionyl-tRNA formyltransferase</fullName>
        <ecNumber evidence="2 5">2.1.2.9</ecNumber>
    </recommendedName>
</protein>
<gene>
    <name evidence="5" type="primary">fmt</name>
    <name evidence="8" type="ORF">IRL76_02535</name>
</gene>
<comment type="catalytic activity">
    <reaction evidence="5">
        <text>L-methionyl-tRNA(fMet) + (6R)-10-formyltetrahydrofolate = N-formyl-L-methionyl-tRNA(fMet) + (6S)-5,6,7,8-tetrahydrofolate + H(+)</text>
        <dbReference type="Rhea" id="RHEA:24380"/>
        <dbReference type="Rhea" id="RHEA-COMP:9952"/>
        <dbReference type="Rhea" id="RHEA-COMP:9953"/>
        <dbReference type="ChEBI" id="CHEBI:15378"/>
        <dbReference type="ChEBI" id="CHEBI:57453"/>
        <dbReference type="ChEBI" id="CHEBI:78530"/>
        <dbReference type="ChEBI" id="CHEBI:78844"/>
        <dbReference type="ChEBI" id="CHEBI:195366"/>
        <dbReference type="EC" id="2.1.2.9"/>
    </reaction>
</comment>
<reference evidence="8 9" key="1">
    <citation type="submission" date="2020-11" db="EMBL/GenBank/DDBJ databases">
        <title>The genome sequence of Erythrobacter sp. 6D36.</title>
        <authorList>
            <person name="Liu Y."/>
        </authorList>
    </citation>
    <scope>NUCLEOTIDE SEQUENCE [LARGE SCALE GENOMIC DNA]</scope>
    <source>
        <strain evidence="8 9">6D36</strain>
    </source>
</reference>
<dbReference type="GO" id="GO:0004479">
    <property type="term" value="F:methionyl-tRNA formyltransferase activity"/>
    <property type="evidence" value="ECO:0007669"/>
    <property type="project" value="UniProtKB-UniRule"/>
</dbReference>
<dbReference type="InterPro" id="IPR001555">
    <property type="entry name" value="GART_AS"/>
</dbReference>
<dbReference type="InterPro" id="IPR011034">
    <property type="entry name" value="Formyl_transferase-like_C_sf"/>
</dbReference>
<evidence type="ECO:0000256" key="2">
    <source>
        <dbReference type="ARBA" id="ARBA00012261"/>
    </source>
</evidence>
<dbReference type="PANTHER" id="PTHR11138">
    <property type="entry name" value="METHIONYL-TRNA FORMYLTRANSFERASE"/>
    <property type="match status" value="1"/>
</dbReference>
<evidence type="ECO:0000256" key="5">
    <source>
        <dbReference type="HAMAP-Rule" id="MF_00182"/>
    </source>
</evidence>
<dbReference type="SUPFAM" id="SSF50486">
    <property type="entry name" value="FMT C-terminal domain-like"/>
    <property type="match status" value="1"/>
</dbReference>
<keyword evidence="4 5" id="KW-0648">Protein biosynthesis</keyword>
<feature type="domain" description="Formyl transferase C-terminal" evidence="7">
    <location>
        <begin position="201"/>
        <end position="293"/>
    </location>
</feature>
<keyword evidence="9" id="KW-1185">Reference proteome</keyword>
<keyword evidence="3 5" id="KW-0808">Transferase</keyword>
<dbReference type="PROSITE" id="PS00373">
    <property type="entry name" value="GART"/>
    <property type="match status" value="1"/>
</dbReference>
<evidence type="ECO:0000313" key="8">
    <source>
        <dbReference type="EMBL" id="QPC99468.1"/>
    </source>
</evidence>
<dbReference type="InterPro" id="IPR002376">
    <property type="entry name" value="Formyl_transf_N"/>
</dbReference>
<organism evidence="8 9">
    <name type="scientific">Qipengyuania soli</name>
    <dbReference type="NCBI Taxonomy" id="2782568"/>
    <lineage>
        <taxon>Bacteria</taxon>
        <taxon>Pseudomonadati</taxon>
        <taxon>Pseudomonadota</taxon>
        <taxon>Alphaproteobacteria</taxon>
        <taxon>Sphingomonadales</taxon>
        <taxon>Erythrobacteraceae</taxon>
        <taxon>Qipengyuania</taxon>
    </lineage>
</organism>
<comment type="function">
    <text evidence="5">Attaches a formyl group to the free amino group of methionyl-tRNA(fMet). The formyl group appears to play a dual role in the initiator identity of N-formylmethionyl-tRNA by promoting its recognition by IF2 and preventing the misappropriation of this tRNA by the elongation apparatus.</text>
</comment>
<dbReference type="EMBL" id="CP064654">
    <property type="protein sequence ID" value="QPC99468.1"/>
    <property type="molecule type" value="Genomic_DNA"/>
</dbReference>
<dbReference type="InterPro" id="IPR005793">
    <property type="entry name" value="Formyl_trans_C"/>
</dbReference>
<dbReference type="GO" id="GO:0005829">
    <property type="term" value="C:cytosol"/>
    <property type="evidence" value="ECO:0007669"/>
    <property type="project" value="TreeGrafter"/>
</dbReference>
<name>A0A7S8IT06_9SPHN</name>
<dbReference type="Pfam" id="PF02911">
    <property type="entry name" value="Formyl_trans_C"/>
    <property type="match status" value="1"/>
</dbReference>
<dbReference type="RefSeq" id="WP_200982860.1">
    <property type="nucleotide sequence ID" value="NZ_CP064654.1"/>
</dbReference>
<evidence type="ECO:0000313" key="9">
    <source>
        <dbReference type="Proteomes" id="UP000594459"/>
    </source>
</evidence>
<dbReference type="NCBIfam" id="TIGR00460">
    <property type="entry name" value="fmt"/>
    <property type="match status" value="1"/>
</dbReference>
<dbReference type="KEGG" id="qso:IRL76_02535"/>
<dbReference type="SUPFAM" id="SSF53328">
    <property type="entry name" value="Formyltransferase"/>
    <property type="match status" value="1"/>
</dbReference>
<evidence type="ECO:0000256" key="4">
    <source>
        <dbReference type="ARBA" id="ARBA00022917"/>
    </source>
</evidence>
<dbReference type="FunFam" id="3.40.50.12230:FF:000001">
    <property type="entry name" value="Methionyl-tRNA formyltransferase"/>
    <property type="match status" value="1"/>
</dbReference>
<dbReference type="CDD" id="cd08646">
    <property type="entry name" value="FMT_core_Met-tRNA-FMT_N"/>
    <property type="match status" value="1"/>
</dbReference>
<evidence type="ECO:0000259" key="7">
    <source>
        <dbReference type="Pfam" id="PF02911"/>
    </source>
</evidence>
<dbReference type="EC" id="2.1.2.9" evidence="2 5"/>
<dbReference type="InterPro" id="IPR036477">
    <property type="entry name" value="Formyl_transf_N_sf"/>
</dbReference>
<dbReference type="CDD" id="cd08704">
    <property type="entry name" value="Met_tRNA_FMT_C"/>
    <property type="match status" value="1"/>
</dbReference>
<feature type="binding site" evidence="5">
    <location>
        <begin position="110"/>
        <end position="113"/>
    </location>
    <ligand>
        <name>(6S)-5,6,7,8-tetrahydrofolate</name>
        <dbReference type="ChEBI" id="CHEBI:57453"/>
    </ligand>
</feature>
<dbReference type="PANTHER" id="PTHR11138:SF5">
    <property type="entry name" value="METHIONYL-TRNA FORMYLTRANSFERASE, MITOCHONDRIAL"/>
    <property type="match status" value="1"/>
</dbReference>
<accession>A0A7S8IT06</accession>
<dbReference type="HAMAP" id="MF_00182">
    <property type="entry name" value="Formyl_trans"/>
    <property type="match status" value="1"/>
</dbReference>
<sequence>MRIIFMGTPEFAVPTLQALVDTAHEVVCVYTQPPRPGGRRGRELTPTPVHQRAADLGIEVRHPKSLKSAEEQEAFAALDADVAVVAAYGLILPQAVLDAPKFGCLNVHASILPHWRGAAPIHRAVMAGDPVTGVTIMQMEAGLDTGPMLATARTPIEDKTTGELTEELAEIGAQLMVGTLIDLTMLHPLRQDDAQATYAAKIDKAEARIDWSKPADEIERQVRGLAPFPGAWFELGGDRVKLLRAEMAEGTGNAGEVIDERMAIACGTGAIRPVRLQRAGRPAMDLDTFLRGNAVAKGTILT</sequence>
<dbReference type="Pfam" id="PF00551">
    <property type="entry name" value="Formyl_trans_N"/>
    <property type="match status" value="1"/>
</dbReference>
<dbReference type="Proteomes" id="UP000594459">
    <property type="component" value="Chromosome"/>
</dbReference>